<protein>
    <submittedName>
        <fullName evidence="1">Mucin-5AC like</fullName>
    </submittedName>
</protein>
<dbReference type="AlphaFoldDB" id="A0AAD7LGH9"/>
<reference evidence="1" key="1">
    <citation type="journal article" date="2023" name="Science">
        <title>Elucidation of the pathway for biosynthesis of saponin adjuvants from the soapbark tree.</title>
        <authorList>
            <person name="Reed J."/>
            <person name="Orme A."/>
            <person name="El-Demerdash A."/>
            <person name="Owen C."/>
            <person name="Martin L.B.B."/>
            <person name="Misra R.C."/>
            <person name="Kikuchi S."/>
            <person name="Rejzek M."/>
            <person name="Martin A.C."/>
            <person name="Harkess A."/>
            <person name="Leebens-Mack J."/>
            <person name="Louveau T."/>
            <person name="Stephenson M.J."/>
            <person name="Osbourn A."/>
        </authorList>
    </citation>
    <scope>NUCLEOTIDE SEQUENCE</scope>
    <source>
        <strain evidence="1">S10</strain>
    </source>
</reference>
<comment type="caution">
    <text evidence="1">The sequence shown here is derived from an EMBL/GenBank/DDBJ whole genome shotgun (WGS) entry which is preliminary data.</text>
</comment>
<evidence type="ECO:0000313" key="1">
    <source>
        <dbReference type="EMBL" id="KAJ7957473.1"/>
    </source>
</evidence>
<dbReference type="PANTHER" id="PTHR35121">
    <property type="entry name" value="HOMEODOMAIN PROTEIN 8, PUTATIVE-RELATED"/>
    <property type="match status" value="1"/>
</dbReference>
<name>A0AAD7LGH9_QUISA</name>
<accession>A0AAD7LGH9</accession>
<evidence type="ECO:0000313" key="2">
    <source>
        <dbReference type="Proteomes" id="UP001163823"/>
    </source>
</evidence>
<dbReference type="EMBL" id="JARAOO010000009">
    <property type="protein sequence ID" value="KAJ7957473.1"/>
    <property type="molecule type" value="Genomic_DNA"/>
</dbReference>
<organism evidence="1 2">
    <name type="scientific">Quillaja saponaria</name>
    <name type="common">Soap bark tree</name>
    <dbReference type="NCBI Taxonomy" id="32244"/>
    <lineage>
        <taxon>Eukaryota</taxon>
        <taxon>Viridiplantae</taxon>
        <taxon>Streptophyta</taxon>
        <taxon>Embryophyta</taxon>
        <taxon>Tracheophyta</taxon>
        <taxon>Spermatophyta</taxon>
        <taxon>Magnoliopsida</taxon>
        <taxon>eudicotyledons</taxon>
        <taxon>Gunneridae</taxon>
        <taxon>Pentapetalae</taxon>
        <taxon>rosids</taxon>
        <taxon>fabids</taxon>
        <taxon>Fabales</taxon>
        <taxon>Quillajaceae</taxon>
        <taxon>Quillaja</taxon>
    </lineage>
</organism>
<dbReference type="Proteomes" id="UP001163823">
    <property type="component" value="Chromosome 9"/>
</dbReference>
<sequence>MAAGVVEMRVWSVFGGSISVHNTEVQRKPYHKNCSCALHKMKCRGSSLFPTKKYLIPQETVMSTSNREDMPYYPDDRVCKMI</sequence>
<proteinExistence type="predicted"/>
<keyword evidence="2" id="KW-1185">Reference proteome</keyword>
<dbReference type="PANTHER" id="PTHR35121:SF4">
    <property type="entry name" value="SWIM-TYPE DOMAIN-CONTAINING PROTEIN"/>
    <property type="match status" value="1"/>
</dbReference>
<gene>
    <name evidence="1" type="ORF">O6P43_023776</name>
</gene>
<dbReference type="KEGG" id="qsa:O6P43_023776"/>